<evidence type="ECO:0000313" key="13">
    <source>
        <dbReference type="EMBL" id="KAG7346126.1"/>
    </source>
</evidence>
<gene>
    <name evidence="13" type="ORF">IV203_005194</name>
</gene>
<evidence type="ECO:0000259" key="12">
    <source>
        <dbReference type="Pfam" id="PF13880"/>
    </source>
</evidence>
<evidence type="ECO:0000313" key="14">
    <source>
        <dbReference type="Proteomes" id="UP000693970"/>
    </source>
</evidence>
<evidence type="ECO:0000256" key="8">
    <source>
        <dbReference type="ARBA" id="ARBA00023306"/>
    </source>
</evidence>
<evidence type="ECO:0000259" key="11">
    <source>
        <dbReference type="Pfam" id="PF13878"/>
    </source>
</evidence>
<comment type="subcellular location">
    <subcellularLocation>
        <location evidence="1">Nucleus</location>
    </subcellularLocation>
</comment>
<dbReference type="Proteomes" id="UP000693970">
    <property type="component" value="Unassembled WGS sequence"/>
</dbReference>
<dbReference type="AlphaFoldDB" id="A0A9K3KMG4"/>
<dbReference type="GO" id="GO:0000785">
    <property type="term" value="C:chromatin"/>
    <property type="evidence" value="ECO:0007669"/>
    <property type="project" value="TreeGrafter"/>
</dbReference>
<keyword evidence="3" id="KW-0808">Transferase</keyword>
<dbReference type="InterPro" id="IPR006553">
    <property type="entry name" value="Leu-rich_rpt_Cys-con_subtyp"/>
</dbReference>
<evidence type="ECO:0000256" key="9">
    <source>
        <dbReference type="ARBA" id="ARBA00023315"/>
    </source>
</evidence>
<sequence length="911" mass="98708">MREIPPLSVLCLRAIGSQRCSAEDTFAKTASHKSVDGARPAVVAEKDSKAKVDTAKNAPRLPSMASRLLQSFHQRPSTHVSNAHLAAKVDDSDLAAPSINGIAMPRTPAIGDGSARRKQANDLDLNHPWIAVYQSIPIEERKHDPPSDQDGDAEMKLSSLPVVPSAPDSQMLVAEYGSSALDLLQSYIDSLVELGRMDDNRLGLHFFQEIKANIELQCHKEDDNVPQPPAKKKKSSQSPTPSSGTAAIGSLSLQNANFMDETLSSMLQSNVLSHIAVLDLTGVSTLTDDMLQQICCASGSQLQRLSVKNCRRLTNVSMTNLTKHCSNLISIDLGGAYNISPQCVLDTLSPLQTITNKANDGSSHLSELLELHASGLGWNDGHLKTLFSLRAWRALSVGFSPLLTFAGWKEAVWADSSEGMCNRLQSLAVPFCEGLVDNAWLGMMGRHVPHLRALDVRGNTGLNSMTGWYDGRATIVPSVPLQQSLIVLARYSNLTKSSVEDTKRVHPVAALPLTVELDSGGVGLGILRLDHTAASTRATIVSSLERKRSTTCGFSALTSTAKTKTSSSPVFSACDLDTDKPNSCHQTSLLSFFAKKTNTLRKVVTPLPKDIINRINCGSHDEGQSIAALICPHKTATPPIVKPPIIAASSYPEPFVNKKALTQVYIDCGQSKFGQTLCDKCGMLYTPGLKEDEKQHSQMCQAICTGIACSNVNKIGKVVERVASRTNRQYSVVLWRSTKNAHIPSNLPLLAHMIAKDLGMDEGTTLQHLKEQKMFLYIGNRAGSANVKKNGGNILGVATAQSISKAFTMSSLHERSLTPSKAMLGIGILWTHPSARHQGIATILVNAVRDHTVFGMRVEKSMMAFSSPTQAGYAFAMNYLYGSKSNERNWGKKDNREVENESPIGPLVYEM</sequence>
<comment type="similarity">
    <text evidence="2">Belongs to the acetyltransferase family. ECO subfamily.</text>
</comment>
<evidence type="ECO:0000256" key="4">
    <source>
        <dbReference type="ARBA" id="ARBA00022723"/>
    </source>
</evidence>
<evidence type="ECO:0000256" key="2">
    <source>
        <dbReference type="ARBA" id="ARBA00005816"/>
    </source>
</evidence>
<name>A0A9K3KMG4_9STRA</name>
<keyword evidence="14" id="KW-1185">Reference proteome</keyword>
<accession>A0A9K3KMG4</accession>
<dbReference type="GO" id="GO:0061733">
    <property type="term" value="F:protein-lysine-acetyltransferase activity"/>
    <property type="evidence" value="ECO:0007669"/>
    <property type="project" value="TreeGrafter"/>
</dbReference>
<dbReference type="PANTHER" id="PTHR45884:SF2">
    <property type="entry name" value="N-ACETYLTRANSFERASE ECO"/>
    <property type="match status" value="1"/>
</dbReference>
<dbReference type="GO" id="GO:0005634">
    <property type="term" value="C:nucleus"/>
    <property type="evidence" value="ECO:0007669"/>
    <property type="project" value="UniProtKB-SubCell"/>
</dbReference>
<dbReference type="Pfam" id="PF13880">
    <property type="entry name" value="Acetyltransf_13"/>
    <property type="match status" value="1"/>
</dbReference>
<dbReference type="InterPro" id="IPR028009">
    <property type="entry name" value="ESCO_Acetyltransf_dom"/>
</dbReference>
<reference evidence="13" key="1">
    <citation type="journal article" date="2021" name="Sci. Rep.">
        <title>Diploid genomic architecture of Nitzschia inconspicua, an elite biomass production diatom.</title>
        <authorList>
            <person name="Oliver A."/>
            <person name="Podell S."/>
            <person name="Pinowska A."/>
            <person name="Traller J.C."/>
            <person name="Smith S.R."/>
            <person name="McClure R."/>
            <person name="Beliaev A."/>
            <person name="Bohutskyi P."/>
            <person name="Hill E.A."/>
            <person name="Rabines A."/>
            <person name="Zheng H."/>
            <person name="Allen L.Z."/>
            <person name="Kuo A."/>
            <person name="Grigoriev I.V."/>
            <person name="Allen A.E."/>
            <person name="Hazlebeck D."/>
            <person name="Allen E.E."/>
        </authorList>
    </citation>
    <scope>NUCLEOTIDE SEQUENCE</scope>
    <source>
        <strain evidence="13">Hildebrandi</strain>
    </source>
</reference>
<dbReference type="GO" id="GO:0008270">
    <property type="term" value="F:zinc ion binding"/>
    <property type="evidence" value="ECO:0007669"/>
    <property type="project" value="UniProtKB-KW"/>
</dbReference>
<comment type="caution">
    <text evidence="13">The sequence shown here is derived from an EMBL/GenBank/DDBJ whole genome shotgun (WGS) entry which is preliminary data.</text>
</comment>
<protein>
    <submittedName>
        <fullName evidence="13">ESCO1/2 acetyl-transferase</fullName>
    </submittedName>
</protein>
<keyword evidence="7" id="KW-0539">Nucleus</keyword>
<reference evidence="13" key="2">
    <citation type="submission" date="2021-04" db="EMBL/GenBank/DDBJ databases">
        <authorList>
            <person name="Podell S."/>
        </authorList>
    </citation>
    <scope>NUCLEOTIDE SEQUENCE</scope>
    <source>
        <strain evidence="13">Hildebrandi</strain>
    </source>
</reference>
<keyword evidence="6" id="KW-0862">Zinc</keyword>
<evidence type="ECO:0000256" key="1">
    <source>
        <dbReference type="ARBA" id="ARBA00004123"/>
    </source>
</evidence>
<evidence type="ECO:0000256" key="10">
    <source>
        <dbReference type="SAM" id="MobiDB-lite"/>
    </source>
</evidence>
<dbReference type="Pfam" id="PF13878">
    <property type="entry name" value="zf-C2H2_3"/>
    <property type="match status" value="1"/>
</dbReference>
<dbReference type="EMBL" id="JAGRRH010000021">
    <property type="protein sequence ID" value="KAG7346126.1"/>
    <property type="molecule type" value="Genomic_DNA"/>
</dbReference>
<evidence type="ECO:0000256" key="5">
    <source>
        <dbReference type="ARBA" id="ARBA00022771"/>
    </source>
</evidence>
<feature type="region of interest" description="Disordered" evidence="10">
    <location>
        <begin position="221"/>
        <end position="246"/>
    </location>
</feature>
<evidence type="ECO:0000256" key="3">
    <source>
        <dbReference type="ARBA" id="ARBA00022679"/>
    </source>
</evidence>
<organism evidence="13 14">
    <name type="scientific">Nitzschia inconspicua</name>
    <dbReference type="NCBI Taxonomy" id="303405"/>
    <lineage>
        <taxon>Eukaryota</taxon>
        <taxon>Sar</taxon>
        <taxon>Stramenopiles</taxon>
        <taxon>Ochrophyta</taxon>
        <taxon>Bacillariophyta</taxon>
        <taxon>Bacillariophyceae</taxon>
        <taxon>Bacillariophycidae</taxon>
        <taxon>Bacillariales</taxon>
        <taxon>Bacillariaceae</taxon>
        <taxon>Nitzschia</taxon>
    </lineage>
</organism>
<keyword evidence="5" id="KW-0863">Zinc-finger</keyword>
<feature type="domain" description="N-acetyltransferase ESCO acetyl-transferase" evidence="12">
    <location>
        <begin position="821"/>
        <end position="881"/>
    </location>
</feature>
<feature type="region of interest" description="Disordered" evidence="10">
    <location>
        <begin position="891"/>
        <end position="911"/>
    </location>
</feature>
<dbReference type="PANTHER" id="PTHR45884">
    <property type="entry name" value="N-ACETYLTRANSFERASE ECO"/>
    <property type="match status" value="1"/>
</dbReference>
<proteinExistence type="inferred from homology"/>
<evidence type="ECO:0000256" key="6">
    <source>
        <dbReference type="ARBA" id="ARBA00022833"/>
    </source>
</evidence>
<evidence type="ECO:0000256" key="7">
    <source>
        <dbReference type="ARBA" id="ARBA00023242"/>
    </source>
</evidence>
<keyword evidence="8" id="KW-0131">Cell cycle</keyword>
<dbReference type="SMART" id="SM00367">
    <property type="entry name" value="LRR_CC"/>
    <property type="match status" value="2"/>
</dbReference>
<dbReference type="InterPro" id="IPR028005">
    <property type="entry name" value="AcTrfase_ESCO_Znf_dom"/>
</dbReference>
<feature type="domain" description="N-acetyltransferase ESCO zinc-finger" evidence="11">
    <location>
        <begin position="663"/>
        <end position="701"/>
    </location>
</feature>
<keyword evidence="4" id="KW-0479">Metal-binding</keyword>
<keyword evidence="9" id="KW-0012">Acyltransferase</keyword>
<dbReference type="GO" id="GO:0007064">
    <property type="term" value="P:mitotic sister chromatid cohesion"/>
    <property type="evidence" value="ECO:0007669"/>
    <property type="project" value="TreeGrafter"/>
</dbReference>
<dbReference type="OrthoDB" id="549243at2759"/>